<gene>
    <name evidence="1" type="ORF">SCHPADRAFT_995818</name>
</gene>
<name>A0A0H2RTY3_9AGAM</name>
<dbReference type="OrthoDB" id="2852593at2759"/>
<reference evidence="1 2" key="1">
    <citation type="submission" date="2015-04" db="EMBL/GenBank/DDBJ databases">
        <title>Complete genome sequence of Schizopora paradoxa KUC8140, a cosmopolitan wood degrader in East Asia.</title>
        <authorList>
            <consortium name="DOE Joint Genome Institute"/>
            <person name="Min B."/>
            <person name="Park H."/>
            <person name="Jang Y."/>
            <person name="Kim J.-J."/>
            <person name="Kim K.H."/>
            <person name="Pangilinan J."/>
            <person name="Lipzen A."/>
            <person name="Riley R."/>
            <person name="Grigoriev I.V."/>
            <person name="Spatafora J.W."/>
            <person name="Choi I.-G."/>
        </authorList>
    </citation>
    <scope>NUCLEOTIDE SEQUENCE [LARGE SCALE GENOMIC DNA]</scope>
    <source>
        <strain evidence="1 2">KUC8140</strain>
    </source>
</reference>
<dbReference type="Proteomes" id="UP000053477">
    <property type="component" value="Unassembled WGS sequence"/>
</dbReference>
<organism evidence="1 2">
    <name type="scientific">Schizopora paradoxa</name>
    <dbReference type="NCBI Taxonomy" id="27342"/>
    <lineage>
        <taxon>Eukaryota</taxon>
        <taxon>Fungi</taxon>
        <taxon>Dikarya</taxon>
        <taxon>Basidiomycota</taxon>
        <taxon>Agaricomycotina</taxon>
        <taxon>Agaricomycetes</taxon>
        <taxon>Hymenochaetales</taxon>
        <taxon>Schizoporaceae</taxon>
        <taxon>Schizopora</taxon>
    </lineage>
</organism>
<protein>
    <submittedName>
        <fullName evidence="1">Uncharacterized protein</fullName>
    </submittedName>
</protein>
<dbReference type="AlphaFoldDB" id="A0A0H2RTY3"/>
<sequence length="586" mass="65180">MGRSSSNFKLSGLWNCHRSIEAFCAQRTDVLLKSVDAMFAGMREEVELLMNPAFEDGDGHVPSDPPGVNVENNRKSADRIRMLMHINSIQLEILRRATQQKQDESNALVTQKFEVTSLIDGQRTPPIKLLPTLPNETIAQIFSCLYWLEDDRRPGHPVEPDDGTTLQRLLDDDNINDEWKNLINEQIPCLLKTSGADANLRVFGPHLGPHPTVLSIRDLHRDTEDIVERSSTTIVVNLSKGMQAIEDLESIRQKTWHNVFISEFGEIKTSTEPMDAIKALVQKFGKKLAGLDRLELCETSQNTFANNLEANGGDLTEDSGSEVLSLRLAHAHLPTHFLPIFHPILSSISELETTVPVLFGTDEMSSDLDGLFQALASCSDSLSSLTIMNAQSALTVNKPREGCHLLFPQLKRLCLNAFTKDNILDVLSAMSCPLLSHFTLNMYVKLLSMDGVSDGRTECPISARTLHDMFSDLEYISVSLGEFDADAKFLSDLAGPDRSGNWMLPLVDSMKFQSNSVSLAQMPLLKALTKVVINRVRSDATKPIRYLSIPEFKGADNGDCDALRLFVPELELIPGMDYGWDTQPGW</sequence>
<keyword evidence="2" id="KW-1185">Reference proteome</keyword>
<dbReference type="EMBL" id="KQ085929">
    <property type="protein sequence ID" value="KLO15435.1"/>
    <property type="molecule type" value="Genomic_DNA"/>
</dbReference>
<accession>A0A0H2RTY3</accession>
<evidence type="ECO:0000313" key="1">
    <source>
        <dbReference type="EMBL" id="KLO15435.1"/>
    </source>
</evidence>
<evidence type="ECO:0000313" key="2">
    <source>
        <dbReference type="Proteomes" id="UP000053477"/>
    </source>
</evidence>
<dbReference type="InParanoid" id="A0A0H2RTY3"/>
<proteinExistence type="predicted"/>